<dbReference type="Pfam" id="PF00389">
    <property type="entry name" value="2-Hacid_dh"/>
    <property type="match status" value="1"/>
</dbReference>
<reference evidence="5" key="1">
    <citation type="journal article" date="2014" name="Front. Microbiol.">
        <title>High frequency of phylogenetically diverse reductive dehalogenase-homologous genes in deep subseafloor sedimentary metagenomes.</title>
        <authorList>
            <person name="Kawai M."/>
            <person name="Futagami T."/>
            <person name="Toyoda A."/>
            <person name="Takaki Y."/>
            <person name="Nishi S."/>
            <person name="Hori S."/>
            <person name="Arai W."/>
            <person name="Tsubouchi T."/>
            <person name="Morono Y."/>
            <person name="Uchiyama I."/>
            <person name="Ito T."/>
            <person name="Fujiyama A."/>
            <person name="Inagaki F."/>
            <person name="Takami H."/>
        </authorList>
    </citation>
    <scope>NUCLEOTIDE SEQUENCE</scope>
    <source>
        <strain evidence="5">Expedition CK06-06</strain>
    </source>
</reference>
<name>X1TE22_9ZZZZ</name>
<dbReference type="GO" id="GO:0016616">
    <property type="term" value="F:oxidoreductase activity, acting on the CH-OH group of donors, NAD or NADP as acceptor"/>
    <property type="evidence" value="ECO:0007669"/>
    <property type="project" value="InterPro"/>
</dbReference>
<comment type="caution">
    <text evidence="5">The sequence shown here is derived from an EMBL/GenBank/DDBJ whole genome shotgun (WGS) entry which is preliminary data.</text>
</comment>
<evidence type="ECO:0000259" key="4">
    <source>
        <dbReference type="Pfam" id="PF00389"/>
    </source>
</evidence>
<dbReference type="AlphaFoldDB" id="X1TE22"/>
<sequence>MEKYKVVLLDSSFPDTKVEEEVLSEVSAELYLCPCLDEGTVVQYVRDADAIVVQLARATENLLEAAKRCKVVVKIGIGVDNIDIPAATKRGIYVANVPDFCFDEVSNHTLALVLALQRKINSLDRKVRQGAWGLGPGPGEAKPIFCLKEQTFGL</sequence>
<dbReference type="PANTHER" id="PTHR43761:SF1">
    <property type="entry name" value="D-ISOMER SPECIFIC 2-HYDROXYACID DEHYDROGENASE CATALYTIC DOMAIN-CONTAINING PROTEIN-RELATED"/>
    <property type="match status" value="1"/>
</dbReference>
<dbReference type="GO" id="GO:0051287">
    <property type="term" value="F:NAD binding"/>
    <property type="evidence" value="ECO:0007669"/>
    <property type="project" value="InterPro"/>
</dbReference>
<evidence type="ECO:0000256" key="1">
    <source>
        <dbReference type="ARBA" id="ARBA00005854"/>
    </source>
</evidence>
<proteinExistence type="inferred from homology"/>
<comment type="similarity">
    <text evidence="1">Belongs to the D-isomer specific 2-hydroxyacid dehydrogenase family.</text>
</comment>
<protein>
    <recommendedName>
        <fullName evidence="4">D-isomer specific 2-hydroxyacid dehydrogenase catalytic domain-containing protein</fullName>
    </recommendedName>
</protein>
<evidence type="ECO:0000313" key="5">
    <source>
        <dbReference type="EMBL" id="GAI85855.1"/>
    </source>
</evidence>
<dbReference type="SUPFAM" id="SSF52283">
    <property type="entry name" value="Formate/glycerate dehydrogenase catalytic domain-like"/>
    <property type="match status" value="1"/>
</dbReference>
<feature type="non-terminal residue" evidence="5">
    <location>
        <position position="154"/>
    </location>
</feature>
<gene>
    <name evidence="5" type="ORF">S12H4_19766</name>
</gene>
<dbReference type="InterPro" id="IPR006139">
    <property type="entry name" value="D-isomer_2_OHA_DH_cat_dom"/>
</dbReference>
<feature type="domain" description="D-isomer specific 2-hydroxyacid dehydrogenase catalytic" evidence="4">
    <location>
        <begin position="22"/>
        <end position="109"/>
    </location>
</feature>
<dbReference type="EMBL" id="BARW01009934">
    <property type="protein sequence ID" value="GAI85855.1"/>
    <property type="molecule type" value="Genomic_DNA"/>
</dbReference>
<dbReference type="InterPro" id="IPR050418">
    <property type="entry name" value="D-iso_2-hydroxyacid_DH_PdxB"/>
</dbReference>
<evidence type="ECO:0000256" key="2">
    <source>
        <dbReference type="ARBA" id="ARBA00023002"/>
    </source>
</evidence>
<dbReference type="Gene3D" id="3.40.50.720">
    <property type="entry name" value="NAD(P)-binding Rossmann-like Domain"/>
    <property type="match status" value="1"/>
</dbReference>
<keyword evidence="3" id="KW-0520">NAD</keyword>
<keyword evidence="2" id="KW-0560">Oxidoreductase</keyword>
<organism evidence="5">
    <name type="scientific">marine sediment metagenome</name>
    <dbReference type="NCBI Taxonomy" id="412755"/>
    <lineage>
        <taxon>unclassified sequences</taxon>
        <taxon>metagenomes</taxon>
        <taxon>ecological metagenomes</taxon>
    </lineage>
</organism>
<accession>X1TE22</accession>
<evidence type="ECO:0000256" key="3">
    <source>
        <dbReference type="ARBA" id="ARBA00023027"/>
    </source>
</evidence>
<dbReference type="PANTHER" id="PTHR43761">
    <property type="entry name" value="D-ISOMER SPECIFIC 2-HYDROXYACID DEHYDROGENASE FAMILY PROTEIN (AFU_ORTHOLOGUE AFUA_1G13630)"/>
    <property type="match status" value="1"/>
</dbReference>